<comment type="caution">
    <text evidence="1">The sequence shown here is derived from an EMBL/GenBank/DDBJ whole genome shotgun (WGS) entry which is preliminary data.</text>
</comment>
<sequence>MEGPREEVARLAEVLEAAAIDLDRRVIAQKELVEALAVFAAVTTAVTAIEAEEEAVPSLPPVPGSTVPPWRDGLLVTALAPSYQRILGGVAHTRHGHVPRRVLMVSGSDRLRLLVVISQMPRYSLFCLFRRVAQP</sequence>
<protein>
    <submittedName>
        <fullName evidence="1">Uncharacterized protein</fullName>
    </submittedName>
</protein>
<dbReference type="EMBL" id="JBIAHM010000016">
    <property type="protein sequence ID" value="MFE9604417.1"/>
    <property type="molecule type" value="Genomic_DNA"/>
</dbReference>
<organism evidence="1 2">
    <name type="scientific">Streptomyces hokutonensis</name>
    <dbReference type="NCBI Taxonomy" id="1306990"/>
    <lineage>
        <taxon>Bacteria</taxon>
        <taxon>Bacillati</taxon>
        <taxon>Actinomycetota</taxon>
        <taxon>Actinomycetes</taxon>
        <taxon>Kitasatosporales</taxon>
        <taxon>Streptomycetaceae</taxon>
        <taxon>Streptomyces</taxon>
    </lineage>
</organism>
<reference evidence="1 2" key="1">
    <citation type="submission" date="2024-10" db="EMBL/GenBank/DDBJ databases">
        <title>The Natural Products Discovery Center: Release of the First 8490 Sequenced Strains for Exploring Actinobacteria Biosynthetic Diversity.</title>
        <authorList>
            <person name="Kalkreuter E."/>
            <person name="Kautsar S.A."/>
            <person name="Yang D."/>
            <person name="Bader C.D."/>
            <person name="Teijaro C.N."/>
            <person name="Fluegel L."/>
            <person name="Davis C.M."/>
            <person name="Simpson J.R."/>
            <person name="Lauterbach L."/>
            <person name="Steele A.D."/>
            <person name="Gui C."/>
            <person name="Meng S."/>
            <person name="Li G."/>
            <person name="Viehrig K."/>
            <person name="Ye F."/>
            <person name="Su P."/>
            <person name="Kiefer A.F."/>
            <person name="Nichols A."/>
            <person name="Cepeda A.J."/>
            <person name="Yan W."/>
            <person name="Fan B."/>
            <person name="Jiang Y."/>
            <person name="Adhikari A."/>
            <person name="Zheng C.-J."/>
            <person name="Schuster L."/>
            <person name="Cowan T.M."/>
            <person name="Smanski M.J."/>
            <person name="Chevrette M.G."/>
            <person name="De Carvalho L.P.S."/>
            <person name="Shen B."/>
        </authorList>
    </citation>
    <scope>NUCLEOTIDE SEQUENCE [LARGE SCALE GENOMIC DNA]</scope>
    <source>
        <strain evidence="1 2">NPDC006488</strain>
    </source>
</reference>
<accession>A0ABW6MGE9</accession>
<gene>
    <name evidence="1" type="ORF">ACFYNQ_38455</name>
</gene>
<name>A0ABW6MGE9_9ACTN</name>
<dbReference type="Proteomes" id="UP001601303">
    <property type="component" value="Unassembled WGS sequence"/>
</dbReference>
<proteinExistence type="predicted"/>
<evidence type="ECO:0000313" key="1">
    <source>
        <dbReference type="EMBL" id="MFE9604417.1"/>
    </source>
</evidence>
<keyword evidence="2" id="KW-1185">Reference proteome</keyword>
<evidence type="ECO:0000313" key="2">
    <source>
        <dbReference type="Proteomes" id="UP001601303"/>
    </source>
</evidence>
<dbReference type="RefSeq" id="WP_388113352.1">
    <property type="nucleotide sequence ID" value="NZ_JBIAHM010000016.1"/>
</dbReference>